<reference evidence="2" key="1">
    <citation type="submission" date="2022-11" db="EMBL/GenBank/DDBJ databases">
        <title>Genome Sequence of Cubamyces cubensis.</title>
        <authorList>
            <person name="Buettner E."/>
        </authorList>
    </citation>
    <scope>NUCLEOTIDE SEQUENCE</scope>
    <source>
        <strain evidence="2">MPL-01</strain>
    </source>
</reference>
<organism evidence="2 3">
    <name type="scientific">Trametes cubensis</name>
    <dbReference type="NCBI Taxonomy" id="1111947"/>
    <lineage>
        <taxon>Eukaryota</taxon>
        <taxon>Fungi</taxon>
        <taxon>Dikarya</taxon>
        <taxon>Basidiomycota</taxon>
        <taxon>Agaricomycotina</taxon>
        <taxon>Agaricomycetes</taxon>
        <taxon>Polyporales</taxon>
        <taxon>Polyporaceae</taxon>
        <taxon>Trametes</taxon>
    </lineage>
</organism>
<sequence length="73" mass="7979">MSALLSSTFWLLLNTPMIPPEHDLKARRNVVPMVELGATASSHKRRRSRSRASVDSNASTSTAASERRPSDTA</sequence>
<proteinExistence type="predicted"/>
<keyword evidence="3" id="KW-1185">Reference proteome</keyword>
<comment type="caution">
    <text evidence="2">The sequence shown here is derived from an EMBL/GenBank/DDBJ whole genome shotgun (WGS) entry which is preliminary data.</text>
</comment>
<accession>A0AAD7U2Q3</accession>
<gene>
    <name evidence="2" type="ORF">ONZ51_g812</name>
</gene>
<evidence type="ECO:0000313" key="3">
    <source>
        <dbReference type="Proteomes" id="UP001215151"/>
    </source>
</evidence>
<feature type="region of interest" description="Disordered" evidence="1">
    <location>
        <begin position="35"/>
        <end position="73"/>
    </location>
</feature>
<dbReference type="EMBL" id="JAPEVG010000010">
    <property type="protein sequence ID" value="KAJ8496978.1"/>
    <property type="molecule type" value="Genomic_DNA"/>
</dbReference>
<evidence type="ECO:0000256" key="1">
    <source>
        <dbReference type="SAM" id="MobiDB-lite"/>
    </source>
</evidence>
<evidence type="ECO:0000313" key="2">
    <source>
        <dbReference type="EMBL" id="KAJ8496978.1"/>
    </source>
</evidence>
<name>A0AAD7U2Q3_9APHY</name>
<dbReference type="AlphaFoldDB" id="A0AAD7U2Q3"/>
<dbReference type="Proteomes" id="UP001215151">
    <property type="component" value="Unassembled WGS sequence"/>
</dbReference>
<protein>
    <submittedName>
        <fullName evidence="2">Uncharacterized protein</fullName>
    </submittedName>
</protein>